<evidence type="ECO:0000256" key="1">
    <source>
        <dbReference type="ARBA" id="ARBA00004377"/>
    </source>
</evidence>
<protein>
    <recommendedName>
        <fullName evidence="2">Type II secretion system protein H</fullName>
    </recommendedName>
    <alternativeName>
        <fullName evidence="10">General secretion pathway protein H</fullName>
    </alternativeName>
</protein>
<evidence type="ECO:0000256" key="9">
    <source>
        <dbReference type="ARBA" id="ARBA00025772"/>
    </source>
</evidence>
<evidence type="ECO:0000256" key="3">
    <source>
        <dbReference type="ARBA" id="ARBA00022475"/>
    </source>
</evidence>
<dbReference type="NCBIfam" id="TIGR02532">
    <property type="entry name" value="IV_pilin_GFxxxE"/>
    <property type="match status" value="1"/>
</dbReference>
<evidence type="ECO:0000256" key="6">
    <source>
        <dbReference type="ARBA" id="ARBA00022692"/>
    </source>
</evidence>
<evidence type="ECO:0000256" key="4">
    <source>
        <dbReference type="ARBA" id="ARBA00022481"/>
    </source>
</evidence>
<dbReference type="InterPro" id="IPR045584">
    <property type="entry name" value="Pilin-like"/>
</dbReference>
<keyword evidence="3" id="KW-1003">Cell membrane</keyword>
<evidence type="ECO:0000313" key="13">
    <source>
        <dbReference type="EMBL" id="RMH93624.1"/>
    </source>
</evidence>
<keyword evidence="6 11" id="KW-0812">Transmembrane</keyword>
<comment type="similarity">
    <text evidence="9">Belongs to the GSP H family.</text>
</comment>
<gene>
    <name evidence="13" type="ORF">EBB59_04615</name>
</gene>
<comment type="caution">
    <text evidence="13">The sequence shown here is derived from an EMBL/GenBank/DDBJ whole genome shotgun (WGS) entry which is preliminary data.</text>
</comment>
<dbReference type="GO" id="GO:0015627">
    <property type="term" value="C:type II protein secretion system complex"/>
    <property type="evidence" value="ECO:0007669"/>
    <property type="project" value="InterPro"/>
</dbReference>
<dbReference type="GO" id="GO:0015628">
    <property type="term" value="P:protein secretion by the type II secretion system"/>
    <property type="evidence" value="ECO:0007669"/>
    <property type="project" value="InterPro"/>
</dbReference>
<dbReference type="Pfam" id="PF07963">
    <property type="entry name" value="N_methyl"/>
    <property type="match status" value="1"/>
</dbReference>
<organism evidence="13 14">
    <name type="scientific">Solilutibacter pythonis</name>
    <dbReference type="NCBI Taxonomy" id="2483112"/>
    <lineage>
        <taxon>Bacteria</taxon>
        <taxon>Pseudomonadati</taxon>
        <taxon>Pseudomonadota</taxon>
        <taxon>Gammaproteobacteria</taxon>
        <taxon>Lysobacterales</taxon>
        <taxon>Lysobacteraceae</taxon>
        <taxon>Solilutibacter</taxon>
    </lineage>
</organism>
<proteinExistence type="inferred from homology"/>
<keyword evidence="4" id="KW-0488">Methylation</keyword>
<evidence type="ECO:0000256" key="8">
    <source>
        <dbReference type="ARBA" id="ARBA00023136"/>
    </source>
</evidence>
<dbReference type="InterPro" id="IPR022346">
    <property type="entry name" value="T2SS_GspH"/>
</dbReference>
<keyword evidence="14" id="KW-1185">Reference proteome</keyword>
<dbReference type="GO" id="GO:0005886">
    <property type="term" value="C:plasma membrane"/>
    <property type="evidence" value="ECO:0007669"/>
    <property type="project" value="UniProtKB-SubCell"/>
</dbReference>
<dbReference type="AlphaFoldDB" id="A0A3M2I5T1"/>
<dbReference type="InterPro" id="IPR012902">
    <property type="entry name" value="N_methyl_site"/>
</dbReference>
<keyword evidence="7 11" id="KW-1133">Transmembrane helix</keyword>
<reference evidence="13 14" key="1">
    <citation type="submission" date="2018-10" db="EMBL/GenBank/DDBJ databases">
        <title>Proposal of Lysobacter pythonis sp. nov. isolated from royal pythons (Python regius).</title>
        <authorList>
            <person name="Hans-Juergen B."/>
            <person name="Huptas C."/>
            <person name="Sandra B."/>
            <person name="Igor L."/>
            <person name="Joachim S."/>
            <person name="Siegfried S."/>
            <person name="Mareike W."/>
            <person name="Peter K."/>
        </authorList>
    </citation>
    <scope>NUCLEOTIDE SEQUENCE [LARGE SCALE GENOMIC DNA]</scope>
    <source>
        <strain evidence="13 14">4284/11</strain>
    </source>
</reference>
<dbReference type="Pfam" id="PF12019">
    <property type="entry name" value="GspH"/>
    <property type="match status" value="1"/>
</dbReference>
<comment type="subcellular location">
    <subcellularLocation>
        <location evidence="1">Cell inner membrane</location>
        <topology evidence="1">Single-pass membrane protein</topology>
    </subcellularLocation>
</comment>
<evidence type="ECO:0000259" key="12">
    <source>
        <dbReference type="Pfam" id="PF12019"/>
    </source>
</evidence>
<name>A0A3M2I5T1_9GAMM</name>
<sequence>MYGFTLLELMVTVAVIAVVAGLAAPSFAELTRRNRLATAANEMVALLQFGRIEAISRRAAISVCPSADGGSCSNAIGNRWIVLSTKNGTNQVLRDLNLPAQVTLRASANLQGARNRFTFSSNGFSSAGNNASGTLRVCVPELGGENSVDVSASVGRINTTRQRGTAACSAPADN</sequence>
<dbReference type="EMBL" id="RFLY01000005">
    <property type="protein sequence ID" value="RMH93624.1"/>
    <property type="molecule type" value="Genomic_DNA"/>
</dbReference>
<feature type="transmembrane region" description="Helical" evidence="11">
    <location>
        <begin position="6"/>
        <end position="28"/>
    </location>
</feature>
<evidence type="ECO:0000256" key="10">
    <source>
        <dbReference type="ARBA" id="ARBA00030775"/>
    </source>
</evidence>
<dbReference type="Proteomes" id="UP000275012">
    <property type="component" value="Unassembled WGS sequence"/>
</dbReference>
<evidence type="ECO:0000256" key="7">
    <source>
        <dbReference type="ARBA" id="ARBA00022989"/>
    </source>
</evidence>
<feature type="domain" description="General secretion pathway GspH" evidence="12">
    <location>
        <begin position="39"/>
        <end position="152"/>
    </location>
</feature>
<evidence type="ECO:0000313" key="14">
    <source>
        <dbReference type="Proteomes" id="UP000275012"/>
    </source>
</evidence>
<evidence type="ECO:0000256" key="2">
    <source>
        <dbReference type="ARBA" id="ARBA00021549"/>
    </source>
</evidence>
<evidence type="ECO:0000256" key="11">
    <source>
        <dbReference type="SAM" id="Phobius"/>
    </source>
</evidence>
<keyword evidence="5" id="KW-0997">Cell inner membrane</keyword>
<accession>A0A3M2I5T1</accession>
<dbReference type="SUPFAM" id="SSF54523">
    <property type="entry name" value="Pili subunits"/>
    <property type="match status" value="1"/>
</dbReference>
<dbReference type="Gene3D" id="3.55.40.10">
    <property type="entry name" value="minor pseudopilin epsh domain"/>
    <property type="match status" value="1"/>
</dbReference>
<keyword evidence="8 11" id="KW-0472">Membrane</keyword>
<evidence type="ECO:0000256" key="5">
    <source>
        <dbReference type="ARBA" id="ARBA00022519"/>
    </source>
</evidence>